<evidence type="ECO:0000313" key="3">
    <source>
        <dbReference type="EMBL" id="QEH39090.1"/>
    </source>
</evidence>
<accession>A0A5B9WGX1</accession>
<proteinExistence type="predicted"/>
<dbReference type="PANTHER" id="PTHR43745:SF2">
    <property type="entry name" value="NITROREDUCTASE MJ1384-RELATED"/>
    <property type="match status" value="1"/>
</dbReference>
<keyword evidence="1" id="KW-0732">Signal</keyword>
<dbReference type="Pfam" id="PF00881">
    <property type="entry name" value="Nitroreductase"/>
    <property type="match status" value="1"/>
</dbReference>
<dbReference type="EMBL" id="CP042997">
    <property type="protein sequence ID" value="QEH39090.1"/>
    <property type="molecule type" value="Genomic_DNA"/>
</dbReference>
<dbReference type="PANTHER" id="PTHR43745">
    <property type="entry name" value="NITROREDUCTASE MJ1384-RELATED"/>
    <property type="match status" value="1"/>
</dbReference>
<feature type="domain" description="Nitroreductase" evidence="2">
    <location>
        <begin position="51"/>
        <end position="221"/>
    </location>
</feature>
<dbReference type="RefSeq" id="WP_148598447.1">
    <property type="nucleotide sequence ID" value="NZ_CP042997.1"/>
</dbReference>
<feature type="signal peptide" evidence="1">
    <location>
        <begin position="1"/>
        <end position="25"/>
    </location>
</feature>
<dbReference type="KEGG" id="agv:OJF2_77020"/>
<dbReference type="GO" id="GO:0016491">
    <property type="term" value="F:oxidoreductase activity"/>
    <property type="evidence" value="ECO:0007669"/>
    <property type="project" value="InterPro"/>
</dbReference>
<dbReference type="InterPro" id="IPR052544">
    <property type="entry name" value="Bacteriocin_Proc_Enz"/>
</dbReference>
<evidence type="ECO:0000259" key="2">
    <source>
        <dbReference type="Pfam" id="PF00881"/>
    </source>
</evidence>
<sequence precursor="true">MLLTTLITRPLAVALLLAARPASMAQDAPAPKVELPAPARGGGMPLMQALEGRRSTRGFADRALPAEVLSNLLWAADGVNRPATGGRTAPSSYAKYPVDVYVVLPRGLYRYDPPGHRLVAVAGGDHRAEAGTEPHERVAPLNLVYVADLGRVGETPAPASREDWLSWSAIEAGCIAQNVNLYCASEGLGAVVRVSVPQGEFRKAAGLRADQVILLGQSVGHPASR</sequence>
<dbReference type="Proteomes" id="UP000324233">
    <property type="component" value="Chromosome"/>
</dbReference>
<evidence type="ECO:0000313" key="4">
    <source>
        <dbReference type="Proteomes" id="UP000324233"/>
    </source>
</evidence>
<dbReference type="InterPro" id="IPR029479">
    <property type="entry name" value="Nitroreductase"/>
</dbReference>
<name>A0A5B9WGX1_9BACT</name>
<dbReference type="SUPFAM" id="SSF55469">
    <property type="entry name" value="FMN-dependent nitroreductase-like"/>
    <property type="match status" value="1"/>
</dbReference>
<keyword evidence="4" id="KW-1185">Reference proteome</keyword>
<dbReference type="Gene3D" id="3.40.109.10">
    <property type="entry name" value="NADH Oxidase"/>
    <property type="match status" value="1"/>
</dbReference>
<gene>
    <name evidence="3" type="ORF">OJF2_77020</name>
</gene>
<dbReference type="CDD" id="cd02142">
    <property type="entry name" value="McbC_SagB-like_oxidoreductase"/>
    <property type="match status" value="1"/>
</dbReference>
<feature type="chain" id="PRO_5023043041" evidence="1">
    <location>
        <begin position="26"/>
        <end position="225"/>
    </location>
</feature>
<dbReference type="OrthoDB" id="9802775at2"/>
<protein>
    <submittedName>
        <fullName evidence="3">Nitroreductase family protein</fullName>
    </submittedName>
</protein>
<dbReference type="InterPro" id="IPR000415">
    <property type="entry name" value="Nitroreductase-like"/>
</dbReference>
<dbReference type="AlphaFoldDB" id="A0A5B9WGX1"/>
<organism evidence="3 4">
    <name type="scientific">Aquisphaera giovannonii</name>
    <dbReference type="NCBI Taxonomy" id="406548"/>
    <lineage>
        <taxon>Bacteria</taxon>
        <taxon>Pseudomonadati</taxon>
        <taxon>Planctomycetota</taxon>
        <taxon>Planctomycetia</taxon>
        <taxon>Isosphaerales</taxon>
        <taxon>Isosphaeraceae</taxon>
        <taxon>Aquisphaera</taxon>
    </lineage>
</organism>
<evidence type="ECO:0000256" key="1">
    <source>
        <dbReference type="SAM" id="SignalP"/>
    </source>
</evidence>
<reference evidence="3 4" key="1">
    <citation type="submission" date="2019-08" db="EMBL/GenBank/DDBJ databases">
        <title>Deep-cultivation of Planctomycetes and their phenomic and genomic characterization uncovers novel biology.</title>
        <authorList>
            <person name="Wiegand S."/>
            <person name="Jogler M."/>
            <person name="Boedeker C."/>
            <person name="Pinto D."/>
            <person name="Vollmers J."/>
            <person name="Rivas-Marin E."/>
            <person name="Kohn T."/>
            <person name="Peeters S.H."/>
            <person name="Heuer A."/>
            <person name="Rast P."/>
            <person name="Oberbeckmann S."/>
            <person name="Bunk B."/>
            <person name="Jeske O."/>
            <person name="Meyerdierks A."/>
            <person name="Storesund J.E."/>
            <person name="Kallscheuer N."/>
            <person name="Luecker S."/>
            <person name="Lage O.M."/>
            <person name="Pohl T."/>
            <person name="Merkel B.J."/>
            <person name="Hornburger P."/>
            <person name="Mueller R.-W."/>
            <person name="Bruemmer F."/>
            <person name="Labrenz M."/>
            <person name="Spormann A.M."/>
            <person name="Op den Camp H."/>
            <person name="Overmann J."/>
            <person name="Amann R."/>
            <person name="Jetten M.S.M."/>
            <person name="Mascher T."/>
            <person name="Medema M.H."/>
            <person name="Devos D.P."/>
            <person name="Kaster A.-K."/>
            <person name="Ovreas L."/>
            <person name="Rohde M."/>
            <person name="Galperin M.Y."/>
            <person name="Jogler C."/>
        </authorList>
    </citation>
    <scope>NUCLEOTIDE SEQUENCE [LARGE SCALE GENOMIC DNA]</scope>
    <source>
        <strain evidence="3 4">OJF2</strain>
    </source>
</reference>